<dbReference type="OMA" id="RPEDKYN"/>
<dbReference type="EMBL" id="CAJJDP010000080">
    <property type="protein sequence ID" value="CAD8183718.1"/>
    <property type="molecule type" value="Genomic_DNA"/>
</dbReference>
<comment type="subcellular location">
    <subcellularLocation>
        <location evidence="1">Endomembrane system</location>
        <topology evidence="1">Multi-pass membrane protein</topology>
    </subcellularLocation>
</comment>
<evidence type="ECO:0000259" key="8">
    <source>
        <dbReference type="Pfam" id="PF00122"/>
    </source>
</evidence>
<keyword evidence="5 7" id="KW-1133">Transmembrane helix</keyword>
<dbReference type="SFLD" id="SFLDG00002">
    <property type="entry name" value="C1.7:_P-type_atpase_like"/>
    <property type="match status" value="1"/>
</dbReference>
<evidence type="ECO:0000256" key="4">
    <source>
        <dbReference type="ARBA" id="ARBA00022842"/>
    </source>
</evidence>
<dbReference type="SFLD" id="SFLDF00027">
    <property type="entry name" value="p-type_atpase"/>
    <property type="match status" value="1"/>
</dbReference>
<feature type="transmembrane region" description="Helical" evidence="7">
    <location>
        <begin position="852"/>
        <end position="874"/>
    </location>
</feature>
<dbReference type="SFLD" id="SFLDS00003">
    <property type="entry name" value="Haloacid_Dehalogenase"/>
    <property type="match status" value="1"/>
</dbReference>
<dbReference type="InterPro" id="IPR018303">
    <property type="entry name" value="ATPase_P-typ_P_site"/>
</dbReference>
<evidence type="ECO:0000259" key="9">
    <source>
        <dbReference type="Pfam" id="PF00689"/>
    </source>
</evidence>
<organism evidence="10 11">
    <name type="scientific">Paramecium octaurelia</name>
    <dbReference type="NCBI Taxonomy" id="43137"/>
    <lineage>
        <taxon>Eukaryota</taxon>
        <taxon>Sar</taxon>
        <taxon>Alveolata</taxon>
        <taxon>Ciliophora</taxon>
        <taxon>Intramacronucleata</taxon>
        <taxon>Oligohymenophorea</taxon>
        <taxon>Peniculida</taxon>
        <taxon>Parameciidae</taxon>
        <taxon>Paramecium</taxon>
    </lineage>
</organism>
<dbReference type="InterPro" id="IPR044492">
    <property type="entry name" value="P_typ_ATPase_HD_dom"/>
</dbReference>
<feature type="transmembrane region" description="Helical" evidence="7">
    <location>
        <begin position="113"/>
        <end position="131"/>
    </location>
</feature>
<dbReference type="InterPro" id="IPR006068">
    <property type="entry name" value="ATPase_P-typ_cation-transptr_C"/>
</dbReference>
<dbReference type="PROSITE" id="PS00154">
    <property type="entry name" value="ATPASE_E1_E2"/>
    <property type="match status" value="1"/>
</dbReference>
<feature type="transmembrane region" description="Helical" evidence="7">
    <location>
        <begin position="731"/>
        <end position="749"/>
    </location>
</feature>
<dbReference type="Pfam" id="PF00689">
    <property type="entry name" value="Cation_ATPase_C"/>
    <property type="match status" value="1"/>
</dbReference>
<feature type="transmembrane region" description="Helical" evidence="7">
    <location>
        <begin position="886"/>
        <end position="908"/>
    </location>
</feature>
<dbReference type="PANTHER" id="PTHR24093">
    <property type="entry name" value="CATION TRANSPORTING ATPASE"/>
    <property type="match status" value="1"/>
</dbReference>
<keyword evidence="3" id="KW-0479">Metal-binding</keyword>
<evidence type="ECO:0000256" key="5">
    <source>
        <dbReference type="ARBA" id="ARBA00022989"/>
    </source>
</evidence>
<feature type="transmembrane region" description="Helical" evidence="7">
    <location>
        <begin position="283"/>
        <end position="301"/>
    </location>
</feature>
<dbReference type="Proteomes" id="UP000683925">
    <property type="component" value="Unassembled WGS sequence"/>
</dbReference>
<dbReference type="GO" id="GO:0012505">
    <property type="term" value="C:endomembrane system"/>
    <property type="evidence" value="ECO:0007669"/>
    <property type="project" value="UniProtKB-SubCell"/>
</dbReference>
<dbReference type="GO" id="GO:0005524">
    <property type="term" value="F:ATP binding"/>
    <property type="evidence" value="ECO:0007669"/>
    <property type="project" value="InterPro"/>
</dbReference>
<keyword evidence="2 7" id="KW-0812">Transmembrane</keyword>
<comment type="caution">
    <text evidence="10">The sequence shown here is derived from an EMBL/GenBank/DDBJ whole genome shotgun (WGS) entry which is preliminary data.</text>
</comment>
<keyword evidence="6 7" id="KW-0472">Membrane</keyword>
<name>A0A8S1W073_PAROT</name>
<accession>A0A8S1W073</accession>
<gene>
    <name evidence="10" type="ORF">POCTA_138.1.T0810222</name>
</gene>
<feature type="transmembrane region" description="Helical" evidence="7">
    <location>
        <begin position="820"/>
        <end position="840"/>
    </location>
</feature>
<dbReference type="GO" id="GO:0005886">
    <property type="term" value="C:plasma membrane"/>
    <property type="evidence" value="ECO:0007669"/>
    <property type="project" value="TreeGrafter"/>
</dbReference>
<dbReference type="PANTHER" id="PTHR24093:SF369">
    <property type="entry name" value="CALCIUM-TRANSPORTING ATPASE"/>
    <property type="match status" value="1"/>
</dbReference>
<protein>
    <recommendedName>
        <fullName evidence="12">Calcium-transporting ATPase</fullName>
    </recommendedName>
</protein>
<feature type="domain" description="P-type ATPase A" evidence="8">
    <location>
        <begin position="147"/>
        <end position="260"/>
    </location>
</feature>
<feature type="transmembrane region" description="Helical" evidence="7">
    <location>
        <begin position="755"/>
        <end position="772"/>
    </location>
</feature>
<evidence type="ECO:0008006" key="12">
    <source>
        <dbReference type="Google" id="ProtNLM"/>
    </source>
</evidence>
<feature type="transmembrane region" description="Helical" evidence="7">
    <location>
        <begin position="85"/>
        <end position="101"/>
    </location>
</feature>
<sequence length="922" mass="103958">MFKVSKEKIQEILSSGLTQNSGDSMVQFNSTKRFEEALKSNTTQGLGDNDIRLRQQVFGVNQIENLDSIGFLSAFCINLLKPKSIFFLTLSLIAFGLKYLSTQGIYRIEWIESLVIFGLISLNLIISAIHLKIADNNKKKLLLQDEQSKSVKVLRNGQEETLIARDLVVGDVVLLQENDQLYVDGLIVEQNNLEIDESYLTGEQDLIHKITLEEATQMKQPISPNKHLAFAQTKVIKGSGKLLVLAVGLELQASRIMVLVKQEDNKTPILSAIETISSKMETIGFVGAIVVIFMLLARYMIEYRNSNVNGYSTFSNILNLIIVLISGNASKALITHFQFQLAQTVNLMLYSQNLVRKLNQLENLPFMDQLLIDKTGTLTQNRIQLDRFMNDTTDELTQSRFNHFPQEFQKAFIDACFINNAYNPETNSGTPIDIALFQVAQDMSLNLEDRKKQVTHQIPFDSARKKLTTIINNNRVVVRGASEIIFKQATKFYSLKDGIVVIDDFMRDCLEQNLIQLNHEGRTVAIAYADVDLKNENVDQLIQDNKFEFDRQNLTLLGFLLFLDPLRIETKMTVEGLKQAGIKVVMITGDNSITAKSVAIKAGIMALDSIITEGAEFANKLQNKNEDFKKDIEDIYVLSRARPEDKYNLVKELQELGHVVGVCGDGTNDSPAISKSDIGYSLGISGTELARESSGIILLDDNIHSIYKGIILARNLFDSVKRLAQYQITSHFSLIIILIASSAIGDTVISPLQFIWINLITDLFATFALSYCKPSSYLYHQKPPNKNGFLLDIIVYIHIIILAIYIIIVCIIFVHQSLMVFNLFVMITLFNLINSRMVYLEFNVFSGFFGSWMIYSSILVIGLLQYLIVEFGGIVMQTFDGLSLNQWLICIVIGIGSVIWRTIVILIIRPIIVNNQLYILEE</sequence>
<dbReference type="Pfam" id="PF00122">
    <property type="entry name" value="E1-E2_ATPase"/>
    <property type="match status" value="1"/>
</dbReference>
<evidence type="ECO:0000256" key="3">
    <source>
        <dbReference type="ARBA" id="ARBA00022723"/>
    </source>
</evidence>
<dbReference type="OrthoDB" id="307760at2759"/>
<evidence type="ECO:0000256" key="6">
    <source>
        <dbReference type="ARBA" id="ARBA00023136"/>
    </source>
</evidence>
<feature type="transmembrane region" description="Helical" evidence="7">
    <location>
        <begin position="313"/>
        <end position="334"/>
    </location>
</feature>
<proteinExistence type="predicted"/>
<feature type="transmembrane region" description="Helical" evidence="7">
    <location>
        <begin position="793"/>
        <end position="814"/>
    </location>
</feature>
<dbReference type="Pfam" id="PF13246">
    <property type="entry name" value="Cation_ATPase"/>
    <property type="match status" value="1"/>
</dbReference>
<evidence type="ECO:0000256" key="2">
    <source>
        <dbReference type="ARBA" id="ARBA00022692"/>
    </source>
</evidence>
<keyword evidence="4" id="KW-0460">Magnesium</keyword>
<dbReference type="InterPro" id="IPR059000">
    <property type="entry name" value="ATPase_P-type_domA"/>
</dbReference>
<reference evidence="10" key="1">
    <citation type="submission" date="2021-01" db="EMBL/GenBank/DDBJ databases">
        <authorList>
            <consortium name="Genoscope - CEA"/>
            <person name="William W."/>
        </authorList>
    </citation>
    <scope>NUCLEOTIDE SEQUENCE</scope>
</reference>
<dbReference type="GO" id="GO:0016887">
    <property type="term" value="F:ATP hydrolysis activity"/>
    <property type="evidence" value="ECO:0007669"/>
    <property type="project" value="InterPro"/>
</dbReference>
<keyword evidence="11" id="KW-1185">Reference proteome</keyword>
<dbReference type="InterPro" id="IPR001757">
    <property type="entry name" value="P_typ_ATPase"/>
</dbReference>
<evidence type="ECO:0000313" key="11">
    <source>
        <dbReference type="Proteomes" id="UP000683925"/>
    </source>
</evidence>
<dbReference type="FunFam" id="3.40.1110.10:FF:000232">
    <property type="entry name" value="Calcium-translocating P-type ATPase, PMCA-type"/>
    <property type="match status" value="1"/>
</dbReference>
<evidence type="ECO:0000256" key="7">
    <source>
        <dbReference type="SAM" id="Phobius"/>
    </source>
</evidence>
<evidence type="ECO:0000313" key="10">
    <source>
        <dbReference type="EMBL" id="CAD8183718.1"/>
    </source>
</evidence>
<dbReference type="GO" id="GO:0046872">
    <property type="term" value="F:metal ion binding"/>
    <property type="evidence" value="ECO:0007669"/>
    <property type="project" value="UniProtKB-KW"/>
</dbReference>
<dbReference type="NCBIfam" id="TIGR01494">
    <property type="entry name" value="ATPase_P-type"/>
    <property type="match status" value="1"/>
</dbReference>
<evidence type="ECO:0000256" key="1">
    <source>
        <dbReference type="ARBA" id="ARBA00004127"/>
    </source>
</evidence>
<feature type="domain" description="Cation-transporting P-type ATPase C-terminal" evidence="9">
    <location>
        <begin position="748"/>
        <end position="905"/>
    </location>
</feature>
<dbReference type="AlphaFoldDB" id="A0A8S1W073"/>
<dbReference type="GO" id="GO:0005388">
    <property type="term" value="F:P-type calcium transporter activity"/>
    <property type="evidence" value="ECO:0007669"/>
    <property type="project" value="TreeGrafter"/>
</dbReference>